<reference evidence="4" key="1">
    <citation type="submission" date="2018-10" db="EMBL/GenBank/DDBJ databases">
        <authorList>
            <person name="Peiro R."/>
            <person name="Begona"/>
            <person name="Cbmso G."/>
            <person name="Lopez M."/>
            <person name="Gonzalez S."/>
            <person name="Sacristan E."/>
            <person name="Castillo E."/>
        </authorList>
    </citation>
    <scope>NUCLEOTIDE SEQUENCE [LARGE SCALE GENOMIC DNA]</scope>
</reference>
<feature type="domain" description="AAA+ ATPase" evidence="2">
    <location>
        <begin position="47"/>
        <end position="183"/>
    </location>
</feature>
<dbReference type="EMBL" id="UWOC01000151">
    <property type="protein sequence ID" value="VCU09643.1"/>
    <property type="molecule type" value="Genomic_DNA"/>
</dbReference>
<accession>A0A3S4B5G7</accession>
<dbReference type="InterPro" id="IPR003959">
    <property type="entry name" value="ATPase_AAA_core"/>
</dbReference>
<dbReference type="PANTHER" id="PTHR23077:SF198">
    <property type="entry name" value="ATP-DEPENDENT ZINC METALLOPROTEASE FTSH"/>
    <property type="match status" value="1"/>
</dbReference>
<dbReference type="SMART" id="SM00382">
    <property type="entry name" value="AAA"/>
    <property type="match status" value="1"/>
</dbReference>
<dbReference type="CDD" id="cd19481">
    <property type="entry name" value="RecA-like_protease"/>
    <property type="match status" value="1"/>
</dbReference>
<keyword evidence="3" id="KW-0645">Protease</keyword>
<comment type="caution">
    <text evidence="3">The sequence shown here is derived from an EMBL/GenBank/DDBJ whole genome shotgun (WGS) entry which is preliminary data.</text>
</comment>
<dbReference type="SUPFAM" id="SSF52540">
    <property type="entry name" value="P-loop containing nucleoside triphosphate hydrolases"/>
    <property type="match status" value="1"/>
</dbReference>
<evidence type="ECO:0000313" key="3">
    <source>
        <dbReference type="EMBL" id="VCU09643.1"/>
    </source>
</evidence>
<keyword evidence="3" id="KW-0482">Metalloprotease</keyword>
<evidence type="ECO:0000313" key="4">
    <source>
        <dbReference type="Proteomes" id="UP000289200"/>
    </source>
</evidence>
<dbReference type="GO" id="GO:0016887">
    <property type="term" value="F:ATP hydrolysis activity"/>
    <property type="evidence" value="ECO:0007669"/>
    <property type="project" value="InterPro"/>
</dbReference>
<protein>
    <submittedName>
        <fullName evidence="3">ATP-dependent zinc metalloprotease FtsH 4</fullName>
    </submittedName>
</protein>
<dbReference type="InterPro" id="IPR050168">
    <property type="entry name" value="AAA_ATPase_domain"/>
</dbReference>
<evidence type="ECO:0000259" key="2">
    <source>
        <dbReference type="SMART" id="SM00382"/>
    </source>
</evidence>
<gene>
    <name evidence="3" type="primary">ftsH4_2</name>
    <name evidence="3" type="ORF">RHODGE_RHODGE_02812</name>
</gene>
<keyword evidence="4" id="KW-1185">Reference proteome</keyword>
<dbReference type="InterPro" id="IPR003593">
    <property type="entry name" value="AAA+_ATPase"/>
</dbReference>
<dbReference type="GO" id="GO:0005524">
    <property type="term" value="F:ATP binding"/>
    <property type="evidence" value="ECO:0007669"/>
    <property type="project" value="InterPro"/>
</dbReference>
<dbReference type="OrthoDB" id="7438987at2"/>
<dbReference type="RefSeq" id="WP_129609473.1">
    <property type="nucleotide sequence ID" value="NZ_UWOC01000151.1"/>
</dbReference>
<dbReference type="Proteomes" id="UP000289200">
    <property type="component" value="Unassembled WGS sequence"/>
</dbReference>
<dbReference type="PANTHER" id="PTHR23077">
    <property type="entry name" value="AAA-FAMILY ATPASE"/>
    <property type="match status" value="1"/>
</dbReference>
<dbReference type="AlphaFoldDB" id="A0A3S4B5G7"/>
<keyword evidence="3" id="KW-0378">Hydrolase</keyword>
<name>A0A3S4B5G7_9BRAD</name>
<proteinExistence type="predicted"/>
<dbReference type="GO" id="GO:0008237">
    <property type="term" value="F:metallopeptidase activity"/>
    <property type="evidence" value="ECO:0007669"/>
    <property type="project" value="UniProtKB-KW"/>
</dbReference>
<organism evidence="3 4">
    <name type="scientific">Rhodoplanes serenus</name>
    <dbReference type="NCBI Taxonomy" id="200615"/>
    <lineage>
        <taxon>Bacteria</taxon>
        <taxon>Pseudomonadati</taxon>
        <taxon>Pseudomonadota</taxon>
        <taxon>Alphaproteobacteria</taxon>
        <taxon>Hyphomicrobiales</taxon>
        <taxon>Nitrobacteraceae</taxon>
        <taxon>Rhodoplanes</taxon>
    </lineage>
</organism>
<sequence>MARAFAEIVQPDEAIEPILARPVRQALLEWLEEIWTEPELMAVGVKPRRRALFAGGAGTGKTTLAHHLAARLGLPMAIVRPDDVYGRYLGTGTSNIKYVFDQAEAIETPVLLFFDEFDTVAQKRMRSGVNEAAEHDHNAMINTLLARLDAYPSFIIAATNSAQSIDESVWRRFDIQIAIELPGQFERERILARYLAPFGLGREGLRHLAEAFATATPALIRSWCENLKRQIVVGPRCGWDMTKHAVVERLIAAVQPHPDAGKPRLWSLGAKDHAVGMMPWPLPRSCDVPDDAPAGDRDDGGNVVRLGSTR</sequence>
<evidence type="ECO:0000256" key="1">
    <source>
        <dbReference type="SAM" id="MobiDB-lite"/>
    </source>
</evidence>
<dbReference type="Pfam" id="PF00004">
    <property type="entry name" value="AAA"/>
    <property type="match status" value="1"/>
</dbReference>
<dbReference type="Gene3D" id="3.40.50.300">
    <property type="entry name" value="P-loop containing nucleotide triphosphate hydrolases"/>
    <property type="match status" value="1"/>
</dbReference>
<dbReference type="InterPro" id="IPR027417">
    <property type="entry name" value="P-loop_NTPase"/>
</dbReference>
<feature type="region of interest" description="Disordered" evidence="1">
    <location>
        <begin position="286"/>
        <end position="310"/>
    </location>
</feature>